<gene>
    <name evidence="2" type="ORF">HHL08_11350</name>
</gene>
<keyword evidence="1" id="KW-0812">Transmembrane</keyword>
<name>A0A7X9ZS81_9SPHN</name>
<dbReference type="RefSeq" id="WP_169573279.1">
    <property type="nucleotide sequence ID" value="NZ_JABBFV010000007.1"/>
</dbReference>
<evidence type="ECO:0000256" key="1">
    <source>
        <dbReference type="SAM" id="Phobius"/>
    </source>
</evidence>
<dbReference type="AlphaFoldDB" id="A0A7X9ZS81"/>
<feature type="transmembrane region" description="Helical" evidence="1">
    <location>
        <begin position="95"/>
        <end position="114"/>
    </location>
</feature>
<keyword evidence="1" id="KW-0472">Membrane</keyword>
<sequence>MSRPAFRAWFTLATFFSAGIFPTMLYAVTIGQWGSNLIWGSIYGVGWCLATNFWSALGPQWVMAIGVLYGLLMVPILYWFSGWLWAALDGSGRKWAFGLLLLSLSIMLPGDVMLRLWNYVHVPDLQTHFATGY</sequence>
<proteinExistence type="predicted"/>
<comment type="caution">
    <text evidence="2">The sequence shown here is derived from an EMBL/GenBank/DDBJ whole genome shotgun (WGS) entry which is preliminary data.</text>
</comment>
<evidence type="ECO:0000313" key="3">
    <source>
        <dbReference type="Proteomes" id="UP000519023"/>
    </source>
</evidence>
<dbReference type="EMBL" id="JABBFV010000007">
    <property type="protein sequence ID" value="NML10733.1"/>
    <property type="molecule type" value="Genomic_DNA"/>
</dbReference>
<reference evidence="2 3" key="1">
    <citation type="submission" date="2020-04" db="EMBL/GenBank/DDBJ databases">
        <title>Sphingobium sp. AR-3-1 isolated from Arctic soil.</title>
        <authorList>
            <person name="Dahal R.H."/>
            <person name="Chaudhary D.K."/>
        </authorList>
    </citation>
    <scope>NUCLEOTIDE SEQUENCE [LARGE SCALE GENOMIC DNA]</scope>
    <source>
        <strain evidence="2 3">AR-3-1</strain>
    </source>
</reference>
<feature type="transmembrane region" description="Helical" evidence="1">
    <location>
        <begin position="37"/>
        <end position="54"/>
    </location>
</feature>
<protein>
    <submittedName>
        <fullName evidence="2">Uncharacterized protein</fullName>
    </submittedName>
</protein>
<keyword evidence="3" id="KW-1185">Reference proteome</keyword>
<keyword evidence="1" id="KW-1133">Transmembrane helix</keyword>
<accession>A0A7X9ZS81</accession>
<organism evidence="2 3">
    <name type="scientific">Sphingobium psychrophilum</name>
    <dbReference type="NCBI Taxonomy" id="2728834"/>
    <lineage>
        <taxon>Bacteria</taxon>
        <taxon>Pseudomonadati</taxon>
        <taxon>Pseudomonadota</taxon>
        <taxon>Alphaproteobacteria</taxon>
        <taxon>Sphingomonadales</taxon>
        <taxon>Sphingomonadaceae</taxon>
        <taxon>Sphingobium</taxon>
    </lineage>
</organism>
<dbReference type="Proteomes" id="UP000519023">
    <property type="component" value="Unassembled WGS sequence"/>
</dbReference>
<feature type="transmembrane region" description="Helical" evidence="1">
    <location>
        <begin position="61"/>
        <end position="80"/>
    </location>
</feature>
<evidence type="ECO:0000313" key="2">
    <source>
        <dbReference type="EMBL" id="NML10733.1"/>
    </source>
</evidence>